<reference evidence="1 2" key="1">
    <citation type="submission" date="2016-10" db="EMBL/GenBank/DDBJ databases">
        <title>Paenibacillus species isolates.</title>
        <authorList>
            <person name="Beno S.M."/>
        </authorList>
    </citation>
    <scope>NUCLEOTIDE SEQUENCE [LARGE SCALE GENOMIC DNA]</scope>
    <source>
        <strain evidence="1 2">FSL H7-0744</strain>
    </source>
</reference>
<protein>
    <recommendedName>
        <fullName evidence="3">Lipoprotein</fullName>
    </recommendedName>
</protein>
<proteinExistence type="predicted"/>
<evidence type="ECO:0000313" key="1">
    <source>
        <dbReference type="EMBL" id="OMD45209.1"/>
    </source>
</evidence>
<evidence type="ECO:0008006" key="3">
    <source>
        <dbReference type="Google" id="ProtNLM"/>
    </source>
</evidence>
<comment type="caution">
    <text evidence="1">The sequence shown here is derived from an EMBL/GenBank/DDBJ whole genome shotgun (WGS) entry which is preliminary data.</text>
</comment>
<keyword evidence="2" id="KW-1185">Reference proteome</keyword>
<sequence length="110" mass="12497">MLLLETVDAVFIQKDYLSDAADSKYAKVYQKAGIPFFFIESKKSYVPFVIEDLSYEEVPDLSPDMYASGYYQSGDKAQFWGYGLYNDQVNPANIKDAYSQIFTTIASLPQ</sequence>
<gene>
    <name evidence="1" type="ORF">BSK56_20270</name>
</gene>
<dbReference type="Proteomes" id="UP000187412">
    <property type="component" value="Unassembled WGS sequence"/>
</dbReference>
<accession>A0ABX3H442</accession>
<name>A0ABX3H442_PAEBO</name>
<organism evidence="1 2">
    <name type="scientific">Paenibacillus borealis</name>
    <dbReference type="NCBI Taxonomy" id="160799"/>
    <lineage>
        <taxon>Bacteria</taxon>
        <taxon>Bacillati</taxon>
        <taxon>Bacillota</taxon>
        <taxon>Bacilli</taxon>
        <taxon>Bacillales</taxon>
        <taxon>Paenibacillaceae</taxon>
        <taxon>Paenibacillus</taxon>
    </lineage>
</organism>
<dbReference type="EMBL" id="MPTB01000027">
    <property type="protein sequence ID" value="OMD45209.1"/>
    <property type="molecule type" value="Genomic_DNA"/>
</dbReference>
<evidence type="ECO:0000313" key="2">
    <source>
        <dbReference type="Proteomes" id="UP000187412"/>
    </source>
</evidence>